<feature type="chain" id="PRO_5003314871" evidence="2">
    <location>
        <begin position="23"/>
        <end position="135"/>
    </location>
</feature>
<dbReference type="Proteomes" id="UP000001072">
    <property type="component" value="Unassembled WGS sequence"/>
</dbReference>
<dbReference type="InParanoid" id="F4R7T4"/>
<accession>F4R7T4</accession>
<evidence type="ECO:0000313" key="3">
    <source>
        <dbReference type="EMBL" id="EGG11370.1"/>
    </source>
</evidence>
<evidence type="ECO:0000313" key="4">
    <source>
        <dbReference type="Proteomes" id="UP000001072"/>
    </source>
</evidence>
<feature type="signal peptide" evidence="2">
    <location>
        <begin position="1"/>
        <end position="22"/>
    </location>
</feature>
<proteinExistence type="predicted"/>
<reference evidence="4" key="1">
    <citation type="journal article" date="2011" name="Proc. Natl. Acad. Sci. U.S.A.">
        <title>Obligate biotrophy features unraveled by the genomic analysis of rust fungi.</title>
        <authorList>
            <person name="Duplessis S."/>
            <person name="Cuomo C.A."/>
            <person name="Lin Y.-C."/>
            <person name="Aerts A."/>
            <person name="Tisserant E."/>
            <person name="Veneault-Fourrey C."/>
            <person name="Joly D.L."/>
            <person name="Hacquard S."/>
            <person name="Amselem J."/>
            <person name="Cantarel B.L."/>
            <person name="Chiu R."/>
            <person name="Coutinho P.M."/>
            <person name="Feau N."/>
            <person name="Field M."/>
            <person name="Frey P."/>
            <person name="Gelhaye E."/>
            <person name="Goldberg J."/>
            <person name="Grabherr M.G."/>
            <person name="Kodira C.D."/>
            <person name="Kohler A."/>
            <person name="Kuees U."/>
            <person name="Lindquist E.A."/>
            <person name="Lucas S.M."/>
            <person name="Mago R."/>
            <person name="Mauceli E."/>
            <person name="Morin E."/>
            <person name="Murat C."/>
            <person name="Pangilinan J.L."/>
            <person name="Park R."/>
            <person name="Pearson M."/>
            <person name="Quesneville H."/>
            <person name="Rouhier N."/>
            <person name="Sakthikumar S."/>
            <person name="Salamov A.A."/>
            <person name="Schmutz J."/>
            <person name="Selles B."/>
            <person name="Shapiro H."/>
            <person name="Tanguay P."/>
            <person name="Tuskan G.A."/>
            <person name="Henrissat B."/>
            <person name="Van de Peer Y."/>
            <person name="Rouze P."/>
            <person name="Ellis J.G."/>
            <person name="Dodds P.N."/>
            <person name="Schein J.E."/>
            <person name="Zhong S."/>
            <person name="Hamelin R.C."/>
            <person name="Grigoriev I.V."/>
            <person name="Szabo L.J."/>
            <person name="Martin F."/>
        </authorList>
    </citation>
    <scope>NUCLEOTIDE SEQUENCE [LARGE SCALE GENOMIC DNA]</scope>
    <source>
        <strain evidence="4">98AG31 / pathotype 3-4-7</strain>
    </source>
</reference>
<feature type="region of interest" description="Disordered" evidence="1">
    <location>
        <begin position="101"/>
        <end position="120"/>
    </location>
</feature>
<gene>
    <name evidence="3" type="ORF">MELLADRAFT_102290</name>
</gene>
<keyword evidence="2" id="KW-0732">Signal</keyword>
<dbReference type="HOGENOM" id="CLU_1960056_0_0_1"/>
<organism evidence="4">
    <name type="scientific">Melampsora larici-populina (strain 98AG31 / pathotype 3-4-7)</name>
    <name type="common">Poplar leaf rust fungus</name>
    <dbReference type="NCBI Taxonomy" id="747676"/>
    <lineage>
        <taxon>Eukaryota</taxon>
        <taxon>Fungi</taxon>
        <taxon>Dikarya</taxon>
        <taxon>Basidiomycota</taxon>
        <taxon>Pucciniomycotina</taxon>
        <taxon>Pucciniomycetes</taxon>
        <taxon>Pucciniales</taxon>
        <taxon>Melampsoraceae</taxon>
        <taxon>Melampsora</taxon>
    </lineage>
</organism>
<evidence type="ECO:0000256" key="2">
    <source>
        <dbReference type="SAM" id="SignalP"/>
    </source>
</evidence>
<protein>
    <submittedName>
        <fullName evidence="3">Secreted protein</fullName>
    </submittedName>
</protein>
<sequence>MSRILSHLFISLTILLISLILAGLGVEGFSLANSCTVCQYDGTAYNASSATETATDLCINVRSDMGVACVNRGWYTHFRDHKHGGQKTYCRLKCQNPNTPCSSHLTEPPNPPSQKGPHESLIGGVHMPCNQWPIS</sequence>
<dbReference type="GeneID" id="18921622"/>
<dbReference type="RefSeq" id="XP_007405005.1">
    <property type="nucleotide sequence ID" value="XM_007404943.1"/>
</dbReference>
<name>F4R7T4_MELLP</name>
<dbReference type="EMBL" id="GL883092">
    <property type="protein sequence ID" value="EGG11370.1"/>
    <property type="molecule type" value="Genomic_DNA"/>
</dbReference>
<evidence type="ECO:0000256" key="1">
    <source>
        <dbReference type="SAM" id="MobiDB-lite"/>
    </source>
</evidence>
<keyword evidence="4" id="KW-1185">Reference proteome</keyword>
<dbReference type="KEGG" id="mlr:MELLADRAFT_102290"/>
<dbReference type="AlphaFoldDB" id="F4R7T4"/>
<dbReference type="VEuPathDB" id="FungiDB:MELLADRAFT_102290"/>